<keyword evidence="3" id="KW-1185">Reference proteome</keyword>
<gene>
    <name evidence="2" type="ORF">MN116_000348</name>
</gene>
<proteinExistence type="predicted"/>
<protein>
    <submittedName>
        <fullName evidence="2">Uncharacterized protein</fullName>
    </submittedName>
</protein>
<dbReference type="Proteomes" id="UP001292079">
    <property type="component" value="Unassembled WGS sequence"/>
</dbReference>
<dbReference type="AlphaFoldDB" id="A0AAE1Z4J1"/>
<evidence type="ECO:0000313" key="3">
    <source>
        <dbReference type="Proteomes" id="UP001292079"/>
    </source>
</evidence>
<accession>A0AAE1Z4J1</accession>
<reference evidence="2" key="2">
    <citation type="journal article" date="2023" name="Infect Dis Poverty">
        <title>Chromosome-scale genome of the human blood fluke Schistosoma mekongi and its implications for public health.</title>
        <authorList>
            <person name="Zhou M."/>
            <person name="Xu L."/>
            <person name="Xu D."/>
            <person name="Chen W."/>
            <person name="Khan J."/>
            <person name="Hu Y."/>
            <person name="Huang H."/>
            <person name="Wei H."/>
            <person name="Zhang Y."/>
            <person name="Chusongsang P."/>
            <person name="Tanasarnprasert K."/>
            <person name="Hu X."/>
            <person name="Limpanont Y."/>
            <person name="Lv Z."/>
        </authorList>
    </citation>
    <scope>NUCLEOTIDE SEQUENCE</scope>
    <source>
        <strain evidence="2">LV_2022a</strain>
    </source>
</reference>
<organism evidence="2 3">
    <name type="scientific">Schistosoma mekongi</name>
    <name type="common">Parasitic worm</name>
    <dbReference type="NCBI Taxonomy" id="38744"/>
    <lineage>
        <taxon>Eukaryota</taxon>
        <taxon>Metazoa</taxon>
        <taxon>Spiralia</taxon>
        <taxon>Lophotrochozoa</taxon>
        <taxon>Platyhelminthes</taxon>
        <taxon>Trematoda</taxon>
        <taxon>Digenea</taxon>
        <taxon>Strigeidida</taxon>
        <taxon>Schistosomatoidea</taxon>
        <taxon>Schistosomatidae</taxon>
        <taxon>Schistosoma</taxon>
    </lineage>
</organism>
<evidence type="ECO:0000256" key="1">
    <source>
        <dbReference type="SAM" id="Coils"/>
    </source>
</evidence>
<reference evidence="2" key="1">
    <citation type="submission" date="2022-04" db="EMBL/GenBank/DDBJ databases">
        <authorList>
            <person name="Xu L."/>
            <person name="Lv Z."/>
        </authorList>
    </citation>
    <scope>NUCLEOTIDE SEQUENCE</scope>
    <source>
        <strain evidence="2">LV_2022a</strain>
    </source>
</reference>
<feature type="non-terminal residue" evidence="2">
    <location>
        <position position="1"/>
    </location>
</feature>
<feature type="coiled-coil region" evidence="1">
    <location>
        <begin position="126"/>
        <end position="153"/>
    </location>
</feature>
<comment type="caution">
    <text evidence="2">The sequence shown here is derived from an EMBL/GenBank/DDBJ whole genome shotgun (WGS) entry which is preliminary data.</text>
</comment>
<keyword evidence="1" id="KW-0175">Coiled coil</keyword>
<sequence>KILTSMRCSLNLKRPTIELQEIPEELSQLKEFYELCKNLSRISDIYHIQKEINLAADFKYSATRITKLVKIIDKHPLTTIYFTNENGGQYDGNFVTTLVYDYQLDEINRWTKLAVEKKNSYQLKQDVALLTNIDRLTEEMKKLKQRSVLLMNQLRQDIVQYKDTTQLTQDIINLRSTNKM</sequence>
<evidence type="ECO:0000313" key="2">
    <source>
        <dbReference type="EMBL" id="KAK4467416.1"/>
    </source>
</evidence>
<dbReference type="EMBL" id="JALJAT010000093">
    <property type="protein sequence ID" value="KAK4467416.1"/>
    <property type="molecule type" value="Genomic_DNA"/>
</dbReference>
<name>A0AAE1Z4J1_SCHME</name>